<evidence type="ECO:0000259" key="14">
    <source>
        <dbReference type="SMART" id="SM00918"/>
    </source>
</evidence>
<dbReference type="PANTHER" id="PTHR18966">
    <property type="entry name" value="IONOTROPIC GLUTAMATE RECEPTOR"/>
    <property type="match status" value="1"/>
</dbReference>
<feature type="transmembrane region" description="Helical" evidence="11">
    <location>
        <begin position="608"/>
        <end position="630"/>
    </location>
</feature>
<feature type="domain" description="Ionotropic glutamate receptor L-glutamate and glycine-binding" evidence="14">
    <location>
        <begin position="288"/>
        <end position="361"/>
    </location>
</feature>
<keyword evidence="9" id="KW-1071">Ligand-gated ion channel</keyword>
<keyword evidence="16" id="KW-1185">Reference proteome</keyword>
<evidence type="ECO:0000256" key="3">
    <source>
        <dbReference type="ARBA" id="ARBA00022692"/>
    </source>
</evidence>
<feature type="domain" description="Ionotropic glutamate receptor L-glutamate and glycine-binding" evidence="14">
    <location>
        <begin position="365"/>
        <end position="433"/>
    </location>
</feature>
<feature type="chain" id="PRO_5046251008" evidence="12">
    <location>
        <begin position="26"/>
        <end position="699"/>
    </location>
</feature>
<keyword evidence="8" id="KW-0325">Glycoprotein</keyword>
<evidence type="ECO:0000256" key="2">
    <source>
        <dbReference type="ARBA" id="ARBA00022448"/>
    </source>
</evidence>
<dbReference type="InterPro" id="IPR028082">
    <property type="entry name" value="Peripla_BP_I"/>
</dbReference>
<dbReference type="InterPro" id="IPR019594">
    <property type="entry name" value="Glu/Gly-bd"/>
</dbReference>
<evidence type="ECO:0000256" key="6">
    <source>
        <dbReference type="ARBA" id="ARBA00023136"/>
    </source>
</evidence>
<sequence length="699" mass="79718">MDLLGRFNFVELVYLFSFLCSLVNAITDYPIGAIFDRNSEDIKYAFNKEIEFLNTRNDAIHIVPEIQELDATDSFAKNDTSVLNHKFHFLLGELRIDEMNLAPFRNGGINITGFQLLNYTKLKDDVTKTEWMKWQWPDLRDAVKIPLGPALVIDAVQLFQKALKKYNKQRSVGFSYNNYGRSFSPEPRMKCTDSSNYISPHNGSEIMKILKSKDVQIDGLSGKISFDERGFRDKFQIQLFDITMTMGLADVGYWTPDDGLRTQEPYKRQLHVESTNRTRIVTTIMEAPYLMYKDAAAERRAKTMPKPVCGRELFTGFCMDLADAVSRELNIKFNVCLVKDGKYGEELENGTWNGLLGEVLRQEAPYVMYKDAETERLKPRCGNHNFVGYCVDIAKRVSEIVGFDYEICRVKDGNYGEKLENETWNGIIGELTRDEVDLAIAPLTINSQRERVVDFTKPFMSLGISIMIKKTAVKKASVFSFMDPLSYEIWMCILFAYIGVNLWPYCRECVVVLHPHYHLLLHCQPGSLSHSGTNNSKFPVYERMWAYMQSASPSVFCKTNDDALARVRKGNYAYFIESNTNDYINMREPCDTMKDGGQAELTLENVAGIFYILVAGLILSIVIACVEFFYKSKLDSKRSKKSFGAMLRCKARLSFRGSLDRDTPAPSTPMRKSMSTYTYTGPTQVSAADGFPDNLHTQV</sequence>
<keyword evidence="4 11" id="KW-1133">Transmembrane helix</keyword>
<proteinExistence type="predicted"/>
<dbReference type="Gene3D" id="3.40.190.10">
    <property type="entry name" value="Periplasmic binding protein-like II"/>
    <property type="match status" value="3"/>
</dbReference>
<dbReference type="SUPFAM" id="SSF53822">
    <property type="entry name" value="Periplasmic binding protein-like I"/>
    <property type="match status" value="1"/>
</dbReference>
<evidence type="ECO:0000256" key="1">
    <source>
        <dbReference type="ARBA" id="ARBA00004141"/>
    </source>
</evidence>
<dbReference type="SMART" id="SM00918">
    <property type="entry name" value="Lig_chan-Glu_bd"/>
    <property type="match status" value="2"/>
</dbReference>
<dbReference type="InterPro" id="IPR015683">
    <property type="entry name" value="Ionotropic_Glu_rcpt"/>
</dbReference>
<protein>
    <submittedName>
        <fullName evidence="15">GLRK-like protein</fullName>
    </submittedName>
</protein>
<dbReference type="Gene3D" id="3.40.50.2300">
    <property type="match status" value="2"/>
</dbReference>
<feature type="domain" description="Ionotropic glutamate receptor C-terminal" evidence="13">
    <location>
        <begin position="355"/>
        <end position="642"/>
    </location>
</feature>
<keyword evidence="10" id="KW-0407">Ion channel</keyword>
<dbReference type="Pfam" id="PF10613">
    <property type="entry name" value="Lig_chan-Glu_bd"/>
    <property type="match status" value="1"/>
</dbReference>
<evidence type="ECO:0000313" key="15">
    <source>
        <dbReference type="EMBL" id="WAQ98649.1"/>
    </source>
</evidence>
<dbReference type="InterPro" id="IPR001320">
    <property type="entry name" value="Iontro_rcpt_C"/>
</dbReference>
<evidence type="ECO:0000313" key="16">
    <source>
        <dbReference type="Proteomes" id="UP001164746"/>
    </source>
</evidence>
<evidence type="ECO:0000256" key="7">
    <source>
        <dbReference type="ARBA" id="ARBA00023170"/>
    </source>
</evidence>
<evidence type="ECO:0000256" key="5">
    <source>
        <dbReference type="ARBA" id="ARBA00023065"/>
    </source>
</evidence>
<dbReference type="SUPFAM" id="SSF53850">
    <property type="entry name" value="Periplasmic binding protein-like II"/>
    <property type="match status" value="2"/>
</dbReference>
<evidence type="ECO:0000256" key="12">
    <source>
        <dbReference type="SAM" id="SignalP"/>
    </source>
</evidence>
<dbReference type="EMBL" id="CP111014">
    <property type="protein sequence ID" value="WAQ98649.1"/>
    <property type="molecule type" value="Genomic_DNA"/>
</dbReference>
<keyword evidence="12" id="KW-0732">Signal</keyword>
<evidence type="ECO:0000256" key="8">
    <source>
        <dbReference type="ARBA" id="ARBA00023180"/>
    </source>
</evidence>
<keyword evidence="6 11" id="KW-0472">Membrane</keyword>
<reference evidence="15" key="1">
    <citation type="submission" date="2022-11" db="EMBL/GenBank/DDBJ databases">
        <title>Centuries of genome instability and evolution in soft-shell clam transmissible cancer (bioRxiv).</title>
        <authorList>
            <person name="Hart S.F.M."/>
            <person name="Yonemitsu M.A."/>
            <person name="Giersch R.M."/>
            <person name="Beal B.F."/>
            <person name="Arriagada G."/>
            <person name="Davis B.W."/>
            <person name="Ostrander E.A."/>
            <person name="Goff S.P."/>
            <person name="Metzger M.J."/>
        </authorList>
    </citation>
    <scope>NUCLEOTIDE SEQUENCE</scope>
    <source>
        <strain evidence="15">MELC-2E11</strain>
        <tissue evidence="15">Siphon/mantle</tissue>
    </source>
</reference>
<evidence type="ECO:0000256" key="11">
    <source>
        <dbReference type="SAM" id="Phobius"/>
    </source>
</evidence>
<dbReference type="SMART" id="SM00079">
    <property type="entry name" value="PBPe"/>
    <property type="match status" value="1"/>
</dbReference>
<evidence type="ECO:0000259" key="13">
    <source>
        <dbReference type="SMART" id="SM00079"/>
    </source>
</evidence>
<feature type="signal peptide" evidence="12">
    <location>
        <begin position="1"/>
        <end position="25"/>
    </location>
</feature>
<evidence type="ECO:0000256" key="10">
    <source>
        <dbReference type="ARBA" id="ARBA00023303"/>
    </source>
</evidence>
<keyword evidence="3 11" id="KW-0812">Transmembrane</keyword>
<comment type="subcellular location">
    <subcellularLocation>
        <location evidence="1">Membrane</location>
        <topology evidence="1">Multi-pass membrane protein</topology>
    </subcellularLocation>
</comment>
<gene>
    <name evidence="15" type="ORF">MAR_023022</name>
</gene>
<evidence type="ECO:0000256" key="4">
    <source>
        <dbReference type="ARBA" id="ARBA00022989"/>
    </source>
</evidence>
<keyword evidence="5" id="KW-0406">Ion transport</keyword>
<keyword evidence="7" id="KW-0675">Receptor</keyword>
<organism evidence="15 16">
    <name type="scientific">Mya arenaria</name>
    <name type="common">Soft-shell clam</name>
    <dbReference type="NCBI Taxonomy" id="6604"/>
    <lineage>
        <taxon>Eukaryota</taxon>
        <taxon>Metazoa</taxon>
        <taxon>Spiralia</taxon>
        <taxon>Lophotrochozoa</taxon>
        <taxon>Mollusca</taxon>
        <taxon>Bivalvia</taxon>
        <taxon>Autobranchia</taxon>
        <taxon>Heteroconchia</taxon>
        <taxon>Euheterodonta</taxon>
        <taxon>Imparidentia</taxon>
        <taxon>Neoheterodontei</taxon>
        <taxon>Myida</taxon>
        <taxon>Myoidea</taxon>
        <taxon>Myidae</taxon>
        <taxon>Mya</taxon>
    </lineage>
</organism>
<evidence type="ECO:0000256" key="9">
    <source>
        <dbReference type="ARBA" id="ARBA00023286"/>
    </source>
</evidence>
<keyword evidence="2" id="KW-0813">Transport</keyword>
<accession>A0ABY7DMS6</accession>
<name>A0ABY7DMS6_MYAAR</name>
<dbReference type="Proteomes" id="UP001164746">
    <property type="component" value="Chromosome 3"/>
</dbReference>